<dbReference type="InterPro" id="IPR027417">
    <property type="entry name" value="P-loop_NTPase"/>
</dbReference>
<keyword evidence="9" id="KW-0460">Magnesium</keyword>
<keyword evidence="4" id="KW-0963">Cytoplasm</keyword>
<dbReference type="OrthoDB" id="9800307at2"/>
<accession>A0A239JUA0</accession>
<dbReference type="GO" id="GO:0005737">
    <property type="term" value="C:cytoplasm"/>
    <property type="evidence" value="ECO:0007669"/>
    <property type="project" value="UniProtKB-SubCell"/>
</dbReference>
<dbReference type="GO" id="GO:0005524">
    <property type="term" value="F:ATP binding"/>
    <property type="evidence" value="ECO:0007669"/>
    <property type="project" value="UniProtKB-KW"/>
</dbReference>
<evidence type="ECO:0000256" key="9">
    <source>
        <dbReference type="ARBA" id="ARBA00022842"/>
    </source>
</evidence>
<evidence type="ECO:0000256" key="10">
    <source>
        <dbReference type="ARBA" id="ARBA00032441"/>
    </source>
</evidence>
<dbReference type="RefSeq" id="WP_089221102.1">
    <property type="nucleotide sequence ID" value="NZ_FZOS01000038.1"/>
</dbReference>
<sequence length="155" mass="16702">MTGWRLPDAAATEAAGAALAPLLRPGDVVALHGDLGAGKTSFARGALAALGLAEEAPSPSFAIVQAYDPPDVALPVWHVDLYRVEDADDAAELGLDEALYDGALLIEWAERLGPRLWPDTLHLSFEVTPDGARRLTWTVPEAWEGRWPPREFRPA</sequence>
<dbReference type="PANTHER" id="PTHR33540">
    <property type="entry name" value="TRNA THREONYLCARBAMOYLADENOSINE BIOSYNTHESIS PROTEIN TSAE"/>
    <property type="match status" value="1"/>
</dbReference>
<dbReference type="Proteomes" id="UP000198281">
    <property type="component" value="Unassembled WGS sequence"/>
</dbReference>
<keyword evidence="6" id="KW-0479">Metal-binding</keyword>
<dbReference type="Pfam" id="PF02367">
    <property type="entry name" value="TsaE"/>
    <property type="match status" value="1"/>
</dbReference>
<proteinExistence type="inferred from homology"/>
<dbReference type="SUPFAM" id="SSF52540">
    <property type="entry name" value="P-loop containing nucleoside triphosphate hydrolases"/>
    <property type="match status" value="1"/>
</dbReference>
<evidence type="ECO:0000256" key="7">
    <source>
        <dbReference type="ARBA" id="ARBA00022741"/>
    </source>
</evidence>
<evidence type="ECO:0000256" key="5">
    <source>
        <dbReference type="ARBA" id="ARBA00022694"/>
    </source>
</evidence>
<evidence type="ECO:0000256" key="8">
    <source>
        <dbReference type="ARBA" id="ARBA00022840"/>
    </source>
</evidence>
<keyword evidence="5" id="KW-0819">tRNA processing</keyword>
<dbReference type="GO" id="GO:0002949">
    <property type="term" value="P:tRNA threonylcarbamoyladenosine modification"/>
    <property type="evidence" value="ECO:0007669"/>
    <property type="project" value="InterPro"/>
</dbReference>
<name>A0A239JUA0_9SPHN</name>
<protein>
    <recommendedName>
        <fullName evidence="3">tRNA threonylcarbamoyladenosine biosynthesis protein TsaE</fullName>
    </recommendedName>
    <alternativeName>
        <fullName evidence="10">t(6)A37 threonylcarbamoyladenosine biosynthesis protein TsaE</fullName>
    </alternativeName>
</protein>
<evidence type="ECO:0000256" key="6">
    <source>
        <dbReference type="ARBA" id="ARBA00022723"/>
    </source>
</evidence>
<evidence type="ECO:0000256" key="2">
    <source>
        <dbReference type="ARBA" id="ARBA00007599"/>
    </source>
</evidence>
<dbReference type="Gene3D" id="3.40.50.300">
    <property type="entry name" value="P-loop containing nucleotide triphosphate hydrolases"/>
    <property type="match status" value="1"/>
</dbReference>
<reference evidence="12" key="1">
    <citation type="submission" date="2017-06" db="EMBL/GenBank/DDBJ databases">
        <authorList>
            <person name="Varghese N."/>
            <person name="Submissions S."/>
        </authorList>
    </citation>
    <scope>NUCLEOTIDE SEQUENCE [LARGE SCALE GENOMIC DNA]</scope>
    <source>
        <strain evidence="12">LNB2</strain>
    </source>
</reference>
<comment type="similarity">
    <text evidence="2">Belongs to the TsaE family.</text>
</comment>
<dbReference type="NCBIfam" id="TIGR00150">
    <property type="entry name" value="T6A_YjeE"/>
    <property type="match status" value="1"/>
</dbReference>
<comment type="subcellular location">
    <subcellularLocation>
        <location evidence="1">Cytoplasm</location>
    </subcellularLocation>
</comment>
<keyword evidence="7" id="KW-0547">Nucleotide-binding</keyword>
<evidence type="ECO:0000256" key="1">
    <source>
        <dbReference type="ARBA" id="ARBA00004496"/>
    </source>
</evidence>
<evidence type="ECO:0000313" key="12">
    <source>
        <dbReference type="Proteomes" id="UP000198281"/>
    </source>
</evidence>
<dbReference type="PANTHER" id="PTHR33540:SF2">
    <property type="entry name" value="TRNA THREONYLCARBAMOYLADENOSINE BIOSYNTHESIS PROTEIN TSAE"/>
    <property type="match status" value="1"/>
</dbReference>
<evidence type="ECO:0000256" key="4">
    <source>
        <dbReference type="ARBA" id="ARBA00022490"/>
    </source>
</evidence>
<dbReference type="InterPro" id="IPR003442">
    <property type="entry name" value="T6A_TsaE"/>
</dbReference>
<keyword evidence="8" id="KW-0067">ATP-binding</keyword>
<organism evidence="11 12">
    <name type="scientific">Edaphosphingomonas laterariae</name>
    <dbReference type="NCBI Taxonomy" id="861865"/>
    <lineage>
        <taxon>Bacteria</taxon>
        <taxon>Pseudomonadati</taxon>
        <taxon>Pseudomonadota</taxon>
        <taxon>Alphaproteobacteria</taxon>
        <taxon>Sphingomonadales</taxon>
        <taxon>Rhizorhabdaceae</taxon>
        <taxon>Edaphosphingomonas</taxon>
    </lineage>
</organism>
<gene>
    <name evidence="11" type="ORF">SAMN06295912_13818</name>
</gene>
<evidence type="ECO:0000313" key="11">
    <source>
        <dbReference type="EMBL" id="SNT08454.1"/>
    </source>
</evidence>
<keyword evidence="12" id="KW-1185">Reference proteome</keyword>
<dbReference type="GO" id="GO:0046872">
    <property type="term" value="F:metal ion binding"/>
    <property type="evidence" value="ECO:0007669"/>
    <property type="project" value="UniProtKB-KW"/>
</dbReference>
<evidence type="ECO:0000256" key="3">
    <source>
        <dbReference type="ARBA" id="ARBA00019010"/>
    </source>
</evidence>
<dbReference type="AlphaFoldDB" id="A0A239JUA0"/>
<dbReference type="EMBL" id="FZOS01000038">
    <property type="protein sequence ID" value="SNT08454.1"/>
    <property type="molecule type" value="Genomic_DNA"/>
</dbReference>